<evidence type="ECO:0000256" key="2">
    <source>
        <dbReference type="SAM" id="Phobius"/>
    </source>
</evidence>
<accession>A0A2T3XWF7</accession>
<feature type="compositionally biased region" description="Basic and acidic residues" evidence="1">
    <location>
        <begin position="249"/>
        <end position="258"/>
    </location>
</feature>
<dbReference type="RefSeq" id="WP_107150244.1">
    <property type="nucleotide sequence ID" value="NZ_PYUC01000004.1"/>
</dbReference>
<feature type="compositionally biased region" description="Basic and acidic residues" evidence="1">
    <location>
        <begin position="286"/>
        <end position="295"/>
    </location>
</feature>
<name>A0A2T3XWF7_9BURK</name>
<keyword evidence="2" id="KW-0472">Membrane</keyword>
<feature type="compositionally biased region" description="Low complexity" evidence="1">
    <location>
        <begin position="187"/>
        <end position="212"/>
    </location>
</feature>
<keyword evidence="2" id="KW-0812">Transmembrane</keyword>
<dbReference type="Proteomes" id="UP000240638">
    <property type="component" value="Unassembled WGS sequence"/>
</dbReference>
<evidence type="ECO:0000313" key="4">
    <source>
        <dbReference type="EMBL" id="PTB20828.1"/>
    </source>
</evidence>
<dbReference type="Pfam" id="PF13719">
    <property type="entry name" value="Zn_ribbon_5"/>
    <property type="match status" value="1"/>
</dbReference>
<protein>
    <recommendedName>
        <fullName evidence="3">Zinc finger/thioredoxin putative domain-containing protein</fullName>
    </recommendedName>
</protein>
<sequence>MVLATRCPHCETVFRVQDAQLARTRGRVRCGQCNEVFDALQNLLDPSAASTIDFGARDQGRQQGASSAAPAASGAAPIDRINGAPRAFTAQPAEREAREEAAAEQAEPTVQPPPSTFADIVADELREPTLASPLAAEPTAKAPPAPSAPEAPQTLRPPKESAVSTEPKQARAPSAMGAPAHAERMQATAGAAAPPAAPTAAVSAAAAASPAPTEREPVASESDSHSKPRDERDEEPKLSLGDAPAASWRTEREPREPRFSVPPAEPLMPPPASARPAGVPPLAAQAEEHSRPFEVTREPRAGAPRYAWLRVVGAFVSLVLVVLLAAQVTWWRRETVMVYWPSSQSLFADVCTYLGCQISPPRDIDGLQVEASDLRQIDGPHRLELRVPLRNRYNIALAYPAIELTLFDEKNEIAIRRVLWPQDYAPPGTPIAAGLPPHTTQTMIVRLDSGNAVATNFRVQIFYP</sequence>
<evidence type="ECO:0000259" key="3">
    <source>
        <dbReference type="Pfam" id="PF13719"/>
    </source>
</evidence>
<evidence type="ECO:0000313" key="5">
    <source>
        <dbReference type="Proteomes" id="UP000240638"/>
    </source>
</evidence>
<feature type="domain" description="Zinc finger/thioredoxin putative" evidence="3">
    <location>
        <begin position="3"/>
        <end position="39"/>
    </location>
</feature>
<organism evidence="4 5">
    <name type="scientific">Trinickia symbiotica</name>
    <dbReference type="NCBI Taxonomy" id="863227"/>
    <lineage>
        <taxon>Bacteria</taxon>
        <taxon>Pseudomonadati</taxon>
        <taxon>Pseudomonadota</taxon>
        <taxon>Betaproteobacteria</taxon>
        <taxon>Burkholderiales</taxon>
        <taxon>Burkholderiaceae</taxon>
        <taxon>Trinickia</taxon>
    </lineage>
</organism>
<evidence type="ECO:0000256" key="1">
    <source>
        <dbReference type="SAM" id="MobiDB-lite"/>
    </source>
</evidence>
<dbReference type="InterPro" id="IPR011723">
    <property type="entry name" value="Znf/thioredoxin_put"/>
</dbReference>
<feature type="region of interest" description="Disordered" evidence="1">
    <location>
        <begin position="137"/>
        <end position="295"/>
    </location>
</feature>
<dbReference type="Pfam" id="PF11906">
    <property type="entry name" value="DUF3426"/>
    <property type="match status" value="1"/>
</dbReference>
<feature type="transmembrane region" description="Helical" evidence="2">
    <location>
        <begin position="307"/>
        <end position="331"/>
    </location>
</feature>
<keyword evidence="2" id="KW-1133">Transmembrane helix</keyword>
<dbReference type="InterPro" id="IPR021834">
    <property type="entry name" value="DUF3426"/>
</dbReference>
<comment type="caution">
    <text evidence="4">The sequence shown here is derived from an EMBL/GenBank/DDBJ whole genome shotgun (WGS) entry which is preliminary data.</text>
</comment>
<feature type="compositionally biased region" description="Pro residues" evidence="1">
    <location>
        <begin position="263"/>
        <end position="273"/>
    </location>
</feature>
<dbReference type="NCBIfam" id="TIGR02098">
    <property type="entry name" value="MJ0042_CXXC"/>
    <property type="match status" value="1"/>
</dbReference>
<feature type="compositionally biased region" description="Low complexity" evidence="1">
    <location>
        <begin position="64"/>
        <end position="77"/>
    </location>
</feature>
<dbReference type="AlphaFoldDB" id="A0A2T3XWF7"/>
<dbReference type="EMBL" id="PYUC01000004">
    <property type="protein sequence ID" value="PTB20828.1"/>
    <property type="molecule type" value="Genomic_DNA"/>
</dbReference>
<feature type="region of interest" description="Disordered" evidence="1">
    <location>
        <begin position="58"/>
        <end position="116"/>
    </location>
</feature>
<reference evidence="4 5" key="1">
    <citation type="submission" date="2018-03" db="EMBL/GenBank/DDBJ databases">
        <title>Whole genome analyses suggest that Burkholderia sensu lato contains two further novel genera in the rhizoxinica-symbiotica group Mycetohabitans gen. nov., and Trinickia gen. nov.: implications for the evolution of diazotrophy and nodulation in the Burkholderiaceae.</title>
        <authorList>
            <person name="Estrada De Los Santos P."/>
            <person name="Palmer M."/>
            <person name="Chavez-Ramirez B."/>
            <person name="Steenkamp E.T."/>
            <person name="Hirsch A.M."/>
            <person name="Manyaka P."/>
            <person name="Maluk M."/>
            <person name="Lafos M."/>
            <person name="Crook M."/>
            <person name="Gross E."/>
            <person name="Simon M.F."/>
            <person name="Bueno Dos Reis Junior F."/>
            <person name="Poole P.S."/>
            <person name="Venter S.N."/>
            <person name="James E.K."/>
        </authorList>
    </citation>
    <scope>NUCLEOTIDE SEQUENCE [LARGE SCALE GENOMIC DNA]</scope>
    <source>
        <strain evidence="4 5">JPY-366</strain>
    </source>
</reference>
<proteinExistence type="predicted"/>
<gene>
    <name evidence="4" type="ORF">C9I57_08740</name>
</gene>
<feature type="compositionally biased region" description="Basic and acidic residues" evidence="1">
    <location>
        <begin position="213"/>
        <end position="237"/>
    </location>
</feature>